<dbReference type="Proteomes" id="UP001176961">
    <property type="component" value="Unassembled WGS sequence"/>
</dbReference>
<accession>A0AA36GUE8</accession>
<proteinExistence type="predicted"/>
<evidence type="ECO:0000313" key="2">
    <source>
        <dbReference type="Proteomes" id="UP001176961"/>
    </source>
</evidence>
<organism evidence="1 2">
    <name type="scientific">Cylicocyclus nassatus</name>
    <name type="common">Nematode worm</name>
    <dbReference type="NCBI Taxonomy" id="53992"/>
    <lineage>
        <taxon>Eukaryota</taxon>
        <taxon>Metazoa</taxon>
        <taxon>Ecdysozoa</taxon>
        <taxon>Nematoda</taxon>
        <taxon>Chromadorea</taxon>
        <taxon>Rhabditida</taxon>
        <taxon>Rhabditina</taxon>
        <taxon>Rhabditomorpha</taxon>
        <taxon>Strongyloidea</taxon>
        <taxon>Strongylidae</taxon>
        <taxon>Cylicocyclus</taxon>
    </lineage>
</organism>
<dbReference type="EMBL" id="CATQJL010000223">
    <property type="protein sequence ID" value="CAJ0598313.1"/>
    <property type="molecule type" value="Genomic_DNA"/>
</dbReference>
<gene>
    <name evidence="1" type="ORF">CYNAS_LOCUS10296</name>
</gene>
<sequence length="119" mass="14108">MLLDQVFRELGKNNEECAEAFDRLTCERIVCRRILLRLYKRLHVCALTIQRIKSKRLVGKRRERDLMKYAEKILKMKCHCIMICDYKISISFIDFCSRLLDVMKAVPVDKVCLNLVVLL</sequence>
<protein>
    <submittedName>
        <fullName evidence="1">Uncharacterized protein</fullName>
    </submittedName>
</protein>
<reference evidence="1" key="1">
    <citation type="submission" date="2023-07" db="EMBL/GenBank/DDBJ databases">
        <authorList>
            <consortium name="CYATHOMIX"/>
        </authorList>
    </citation>
    <scope>NUCLEOTIDE SEQUENCE</scope>
    <source>
        <strain evidence="1">N/A</strain>
    </source>
</reference>
<name>A0AA36GUE8_CYLNA</name>
<keyword evidence="2" id="KW-1185">Reference proteome</keyword>
<dbReference type="AlphaFoldDB" id="A0AA36GUE8"/>
<evidence type="ECO:0000313" key="1">
    <source>
        <dbReference type="EMBL" id="CAJ0598313.1"/>
    </source>
</evidence>
<comment type="caution">
    <text evidence="1">The sequence shown here is derived from an EMBL/GenBank/DDBJ whole genome shotgun (WGS) entry which is preliminary data.</text>
</comment>